<reference evidence="2 3" key="1">
    <citation type="submission" date="2018-09" db="EMBL/GenBank/DDBJ databases">
        <title>Genome sequencing of strain 6GH32-13.</title>
        <authorList>
            <person name="Weon H.-Y."/>
            <person name="Heo J."/>
            <person name="Kwon S.-W."/>
        </authorList>
    </citation>
    <scope>NUCLEOTIDE SEQUENCE [LARGE SCALE GENOMIC DNA]</scope>
    <source>
        <strain evidence="2 3">5GH32-13</strain>
    </source>
</reference>
<dbReference type="InterPro" id="IPR050765">
    <property type="entry name" value="Riboflavin_Biosynth_HTPR"/>
</dbReference>
<evidence type="ECO:0000313" key="2">
    <source>
        <dbReference type="EMBL" id="AXY73002.1"/>
    </source>
</evidence>
<dbReference type="InterPro" id="IPR024072">
    <property type="entry name" value="DHFR-like_dom_sf"/>
</dbReference>
<protein>
    <submittedName>
        <fullName evidence="2">Dihydrofolate reductase</fullName>
    </submittedName>
</protein>
<dbReference type="Gene3D" id="3.40.430.10">
    <property type="entry name" value="Dihydrofolate Reductase, subunit A"/>
    <property type="match status" value="1"/>
</dbReference>
<dbReference type="OrthoDB" id="195113at2"/>
<dbReference type="SUPFAM" id="SSF53597">
    <property type="entry name" value="Dihydrofolate reductase-like"/>
    <property type="match status" value="1"/>
</dbReference>
<name>A0A3B7MFA5_9BACT</name>
<feature type="domain" description="Bacterial bifunctional deaminase-reductase C-terminal" evidence="1">
    <location>
        <begin position="61"/>
        <end position="233"/>
    </location>
</feature>
<sequence>MASPTKVTLSARLKSSPGLHPKNTWPKWLHIILNSNLLTGLFYSVQATCSIFVVNIITMKKLIVSEWMSLDGVVDASSMEQWFNPYHSDSRGKYIQDIIHDCDAMLYGRITYEMLHGYWSMMQNNEMGVAEKLNKVKKYVASAHLEEAKWENTTIIKQNIIQEIAALKKATSGNILVQGSTMLVKTLLQAGLVDELKLLINPHIMGTSGGRLFEDMNSSFELVNVQSLEKGVLAVSYKPVQAA</sequence>
<accession>A0A3B7MFA5</accession>
<dbReference type="PANTHER" id="PTHR38011">
    <property type="entry name" value="DIHYDROFOLATE REDUCTASE FAMILY PROTEIN (AFU_ORTHOLOGUE AFUA_8G06820)"/>
    <property type="match status" value="1"/>
</dbReference>
<organism evidence="2 3">
    <name type="scientific">Paraflavitalea soli</name>
    <dbReference type="NCBI Taxonomy" id="2315862"/>
    <lineage>
        <taxon>Bacteria</taxon>
        <taxon>Pseudomonadati</taxon>
        <taxon>Bacteroidota</taxon>
        <taxon>Chitinophagia</taxon>
        <taxon>Chitinophagales</taxon>
        <taxon>Chitinophagaceae</taxon>
        <taxon>Paraflavitalea</taxon>
    </lineage>
</organism>
<dbReference type="GO" id="GO:0008703">
    <property type="term" value="F:5-amino-6-(5-phosphoribosylamino)uracil reductase activity"/>
    <property type="evidence" value="ECO:0007669"/>
    <property type="project" value="InterPro"/>
</dbReference>
<dbReference type="Proteomes" id="UP000263900">
    <property type="component" value="Chromosome"/>
</dbReference>
<evidence type="ECO:0000259" key="1">
    <source>
        <dbReference type="Pfam" id="PF01872"/>
    </source>
</evidence>
<dbReference type="KEGG" id="pseg:D3H65_03020"/>
<dbReference type="InterPro" id="IPR002734">
    <property type="entry name" value="RibDG_C"/>
</dbReference>
<dbReference type="GO" id="GO:0009231">
    <property type="term" value="P:riboflavin biosynthetic process"/>
    <property type="evidence" value="ECO:0007669"/>
    <property type="project" value="InterPro"/>
</dbReference>
<dbReference type="AlphaFoldDB" id="A0A3B7MFA5"/>
<dbReference type="EMBL" id="CP032157">
    <property type="protein sequence ID" value="AXY73002.1"/>
    <property type="molecule type" value="Genomic_DNA"/>
</dbReference>
<dbReference type="PANTHER" id="PTHR38011:SF2">
    <property type="entry name" value="BIFUNCTIONAL DEAMINASE-REDUCTASE DOMAIN PROTEIN"/>
    <property type="match status" value="1"/>
</dbReference>
<dbReference type="Pfam" id="PF01872">
    <property type="entry name" value="RibD_C"/>
    <property type="match status" value="1"/>
</dbReference>
<proteinExistence type="predicted"/>
<gene>
    <name evidence="2" type="ORF">D3H65_03020</name>
</gene>
<keyword evidence="3" id="KW-1185">Reference proteome</keyword>
<evidence type="ECO:0000313" key="3">
    <source>
        <dbReference type="Proteomes" id="UP000263900"/>
    </source>
</evidence>